<evidence type="ECO:0000259" key="8">
    <source>
        <dbReference type="PROSITE" id="PS50928"/>
    </source>
</evidence>
<dbReference type="PANTHER" id="PTHR43386:SF1">
    <property type="entry name" value="D,D-DIPEPTIDE TRANSPORT SYSTEM PERMEASE PROTEIN DDPC-RELATED"/>
    <property type="match status" value="1"/>
</dbReference>
<keyword evidence="3" id="KW-1003">Cell membrane</keyword>
<evidence type="ECO:0000256" key="5">
    <source>
        <dbReference type="ARBA" id="ARBA00022989"/>
    </source>
</evidence>
<dbReference type="Proteomes" id="UP001451606">
    <property type="component" value="Chromosome"/>
</dbReference>
<evidence type="ECO:0000256" key="3">
    <source>
        <dbReference type="ARBA" id="ARBA00022475"/>
    </source>
</evidence>
<evidence type="ECO:0000256" key="2">
    <source>
        <dbReference type="ARBA" id="ARBA00022448"/>
    </source>
</evidence>
<dbReference type="GO" id="GO:0055085">
    <property type="term" value="P:transmembrane transport"/>
    <property type="evidence" value="ECO:0007669"/>
    <property type="project" value="InterPro"/>
</dbReference>
<sequence length="310" mass="34240">MIDETGHRNKNESNIPKPTNRFVEYLKIMTKDKTAIVGLVIVVAFLGWSTVQGILEMLFGTSGLAVALLPHNPFNYNLVIGLHAPDRTYLLGTNANGEDILSRMLYAMPRDAFISLAVVLSAILFGGLLGIIAGYRGKYTDEVIMRFTDAFLSLPALILVLALSVLFNETLDGVILALIIVWWPIYARFFRAQTLKIKNMDYVQASKLNNVSFLKFFFSYLFVNSIDPVIAYAALDFGNVILTYSTLAFLGIGLEPPIPELGSMAANGVGTLPTGWWYAVFPGLAILIIVIGFVLVGDRMQDIISNRINY</sequence>
<dbReference type="InterPro" id="IPR050366">
    <property type="entry name" value="BP-dependent_transpt_permease"/>
</dbReference>
<evidence type="ECO:0000313" key="10">
    <source>
        <dbReference type="Proteomes" id="UP001451606"/>
    </source>
</evidence>
<dbReference type="SUPFAM" id="SSF161098">
    <property type="entry name" value="MetI-like"/>
    <property type="match status" value="1"/>
</dbReference>
<keyword evidence="6 7" id="KW-0472">Membrane</keyword>
<comment type="subcellular location">
    <subcellularLocation>
        <location evidence="1 7">Cell membrane</location>
        <topology evidence="1 7">Multi-pass membrane protein</topology>
    </subcellularLocation>
</comment>
<dbReference type="Pfam" id="PF00528">
    <property type="entry name" value="BPD_transp_1"/>
    <property type="match status" value="1"/>
</dbReference>
<gene>
    <name evidence="9" type="ORF">OXIME_000603</name>
</gene>
<feature type="transmembrane region" description="Helical" evidence="7">
    <location>
        <begin position="276"/>
        <end position="297"/>
    </location>
</feature>
<accession>A0AAX4NFT8</accession>
<evidence type="ECO:0000256" key="1">
    <source>
        <dbReference type="ARBA" id="ARBA00004651"/>
    </source>
</evidence>
<evidence type="ECO:0000313" key="9">
    <source>
        <dbReference type="EMBL" id="WYY00050.1"/>
    </source>
</evidence>
<evidence type="ECO:0000256" key="4">
    <source>
        <dbReference type="ARBA" id="ARBA00022692"/>
    </source>
</evidence>
<evidence type="ECO:0000256" key="6">
    <source>
        <dbReference type="ARBA" id="ARBA00023136"/>
    </source>
</evidence>
<dbReference type="Gene3D" id="1.10.3720.10">
    <property type="entry name" value="MetI-like"/>
    <property type="match status" value="1"/>
</dbReference>
<dbReference type="GO" id="GO:0005886">
    <property type="term" value="C:plasma membrane"/>
    <property type="evidence" value="ECO:0007669"/>
    <property type="project" value="UniProtKB-SubCell"/>
</dbReference>
<dbReference type="AlphaFoldDB" id="A0AAX4NFT8"/>
<dbReference type="InterPro" id="IPR035906">
    <property type="entry name" value="MetI-like_sf"/>
</dbReference>
<dbReference type="EMBL" id="CP133772">
    <property type="protein sequence ID" value="WYY00050.1"/>
    <property type="molecule type" value="Genomic_DNA"/>
</dbReference>
<keyword evidence="10" id="KW-1185">Reference proteome</keyword>
<protein>
    <submittedName>
        <fullName evidence="9">ABC transporter permease</fullName>
    </submittedName>
</protein>
<dbReference type="KEGG" id="omr:OXIME_000603"/>
<feature type="transmembrane region" description="Helical" evidence="7">
    <location>
        <begin position="35"/>
        <end position="55"/>
    </location>
</feature>
<feature type="transmembrane region" description="Helical" evidence="7">
    <location>
        <begin position="112"/>
        <end position="135"/>
    </location>
</feature>
<organism evidence="9 10">
    <name type="scientific">Oxyplasma meridianum</name>
    <dbReference type="NCBI Taxonomy" id="3073602"/>
    <lineage>
        <taxon>Archaea</taxon>
        <taxon>Methanobacteriati</taxon>
        <taxon>Thermoplasmatota</taxon>
        <taxon>Thermoplasmata</taxon>
        <taxon>Thermoplasmatales</taxon>
        <taxon>Thermoplasmataceae</taxon>
        <taxon>Oxyplasma</taxon>
    </lineage>
</organism>
<proteinExistence type="inferred from homology"/>
<keyword evidence="2 7" id="KW-0813">Transport</keyword>
<keyword evidence="4 7" id="KW-0812">Transmembrane</keyword>
<feature type="domain" description="ABC transmembrane type-1" evidence="8">
    <location>
        <begin position="108"/>
        <end position="297"/>
    </location>
</feature>
<keyword evidence="5 7" id="KW-1133">Transmembrane helix</keyword>
<feature type="transmembrane region" description="Helical" evidence="7">
    <location>
        <begin position="211"/>
        <end position="235"/>
    </location>
</feature>
<dbReference type="PROSITE" id="PS50928">
    <property type="entry name" value="ABC_TM1"/>
    <property type="match status" value="1"/>
</dbReference>
<dbReference type="CDD" id="cd06261">
    <property type="entry name" value="TM_PBP2"/>
    <property type="match status" value="1"/>
</dbReference>
<comment type="similarity">
    <text evidence="7">Belongs to the binding-protein-dependent transport system permease family.</text>
</comment>
<name>A0AAX4NFT8_9ARCH</name>
<feature type="transmembrane region" description="Helical" evidence="7">
    <location>
        <begin position="173"/>
        <end position="190"/>
    </location>
</feature>
<reference evidence="9 10" key="1">
    <citation type="submission" date="2023-09" db="EMBL/GenBank/DDBJ databases">
        <authorList>
            <person name="Golyshina O.V."/>
            <person name="Lunev E.A."/>
            <person name="Bargiela R."/>
            <person name="Gaines M.C."/>
            <person name="Daum B."/>
            <person name="Bale N.J."/>
            <person name="Koenen M."/>
            <person name="Sinninghe Damst J.S."/>
            <person name="Yakimov M."/>
            <person name="Golyshin P.N."/>
        </authorList>
    </citation>
    <scope>NUCLEOTIDE SEQUENCE [LARGE SCALE GENOMIC DNA]</scope>
    <source>
        <strain evidence="9 10">M1</strain>
    </source>
</reference>
<dbReference type="PANTHER" id="PTHR43386">
    <property type="entry name" value="OLIGOPEPTIDE TRANSPORT SYSTEM PERMEASE PROTEIN APPC"/>
    <property type="match status" value="1"/>
</dbReference>
<dbReference type="InterPro" id="IPR000515">
    <property type="entry name" value="MetI-like"/>
</dbReference>
<evidence type="ECO:0000256" key="7">
    <source>
        <dbReference type="RuleBase" id="RU363032"/>
    </source>
</evidence>
<feature type="transmembrane region" description="Helical" evidence="7">
    <location>
        <begin position="147"/>
        <end position="167"/>
    </location>
</feature>